<dbReference type="InterPro" id="IPR000421">
    <property type="entry name" value="FA58C"/>
</dbReference>
<dbReference type="FunFam" id="2.60.120.260:FF:000051">
    <property type="entry name" value="BTB/POZ domain-containing protein 9"/>
    <property type="match status" value="1"/>
</dbReference>
<dbReference type="InterPro" id="IPR011705">
    <property type="entry name" value="BACK"/>
</dbReference>
<reference evidence="3 4" key="1">
    <citation type="journal article" date="2018" name="Gigascience">
        <title>Genomes of trombidid mites reveal novel predicted allergens and laterally-transferred genes associated with secondary metabolism.</title>
        <authorList>
            <person name="Dong X."/>
            <person name="Chaisiri K."/>
            <person name="Xia D."/>
            <person name="Armstrong S.D."/>
            <person name="Fang Y."/>
            <person name="Donnelly M.J."/>
            <person name="Kadowaki T."/>
            <person name="McGarry J.W."/>
            <person name="Darby A.C."/>
            <person name="Makepeace B.L."/>
        </authorList>
    </citation>
    <scope>NUCLEOTIDE SEQUENCE [LARGE SCALE GENOMIC DNA]</scope>
    <source>
        <strain evidence="3">UoL-WK</strain>
    </source>
</reference>
<organism evidence="3 4">
    <name type="scientific">Dinothrombium tinctorium</name>
    <dbReference type="NCBI Taxonomy" id="1965070"/>
    <lineage>
        <taxon>Eukaryota</taxon>
        <taxon>Metazoa</taxon>
        <taxon>Ecdysozoa</taxon>
        <taxon>Arthropoda</taxon>
        <taxon>Chelicerata</taxon>
        <taxon>Arachnida</taxon>
        <taxon>Acari</taxon>
        <taxon>Acariformes</taxon>
        <taxon>Trombidiformes</taxon>
        <taxon>Prostigmata</taxon>
        <taxon>Anystina</taxon>
        <taxon>Parasitengona</taxon>
        <taxon>Trombidioidea</taxon>
        <taxon>Trombidiidae</taxon>
        <taxon>Dinothrombium</taxon>
    </lineage>
</organism>
<dbReference type="InterPro" id="IPR000210">
    <property type="entry name" value="BTB/POZ_dom"/>
</dbReference>
<dbReference type="InterPro" id="IPR052407">
    <property type="entry name" value="BTB_POZ_domain_cont_9"/>
</dbReference>
<protein>
    <recommendedName>
        <fullName evidence="1">BTB/POZ domain-containing protein 9</fullName>
    </recommendedName>
</protein>
<dbReference type="Gene3D" id="2.60.120.260">
    <property type="entry name" value="Galactose-binding domain-like"/>
    <property type="match status" value="2"/>
</dbReference>
<dbReference type="FunFam" id="2.60.120.260:FF:000038">
    <property type="entry name" value="BTB/POZ domain-containing protein 9"/>
    <property type="match status" value="1"/>
</dbReference>
<dbReference type="GO" id="GO:0050804">
    <property type="term" value="P:modulation of chemical synaptic transmission"/>
    <property type="evidence" value="ECO:0007669"/>
    <property type="project" value="TreeGrafter"/>
</dbReference>
<dbReference type="Pfam" id="PF07707">
    <property type="entry name" value="BACK"/>
    <property type="match status" value="1"/>
</dbReference>
<dbReference type="GO" id="GO:0048512">
    <property type="term" value="P:circadian behavior"/>
    <property type="evidence" value="ECO:0007669"/>
    <property type="project" value="TreeGrafter"/>
</dbReference>
<dbReference type="FunFam" id="1.25.40.420:FF:000005">
    <property type="entry name" value="BTB/POZ domain-containing protein 9"/>
    <property type="match status" value="1"/>
</dbReference>
<dbReference type="SMART" id="SM00875">
    <property type="entry name" value="BACK"/>
    <property type="match status" value="1"/>
</dbReference>
<dbReference type="SUPFAM" id="SSF54695">
    <property type="entry name" value="POZ domain"/>
    <property type="match status" value="1"/>
</dbReference>
<dbReference type="InterPro" id="IPR034091">
    <property type="entry name" value="BTBD9_BACK-like_dom"/>
</dbReference>
<dbReference type="InterPro" id="IPR008979">
    <property type="entry name" value="Galactose-bd-like_sf"/>
</dbReference>
<dbReference type="SUPFAM" id="SSF49785">
    <property type="entry name" value="Galactose-binding domain-like"/>
    <property type="match status" value="2"/>
</dbReference>
<evidence type="ECO:0000313" key="3">
    <source>
        <dbReference type="EMBL" id="RWS10709.1"/>
    </source>
</evidence>
<keyword evidence="4" id="KW-1185">Reference proteome</keyword>
<accession>A0A443R609</accession>
<dbReference type="GO" id="GO:0005737">
    <property type="term" value="C:cytoplasm"/>
    <property type="evidence" value="ECO:0007669"/>
    <property type="project" value="TreeGrafter"/>
</dbReference>
<feature type="domain" description="BTB" evidence="2">
    <location>
        <begin position="37"/>
        <end position="104"/>
    </location>
</feature>
<evidence type="ECO:0000313" key="4">
    <source>
        <dbReference type="Proteomes" id="UP000285301"/>
    </source>
</evidence>
<dbReference type="PANTHER" id="PTHR46306">
    <property type="entry name" value="BTB/POZ DOMAIN-CONTAINING PROTEIN 9"/>
    <property type="match status" value="1"/>
</dbReference>
<dbReference type="STRING" id="1965070.A0A443R609"/>
<dbReference type="CDD" id="cd14822">
    <property type="entry name" value="BACK_BTBD9"/>
    <property type="match status" value="1"/>
</dbReference>
<evidence type="ECO:0000256" key="1">
    <source>
        <dbReference type="ARBA" id="ARBA00020216"/>
    </source>
</evidence>
<proteinExistence type="predicted"/>
<dbReference type="EMBL" id="NCKU01001996">
    <property type="protein sequence ID" value="RWS10709.1"/>
    <property type="molecule type" value="Genomic_DNA"/>
</dbReference>
<sequence length="598" mass="68203">MSDNHHNREVFAIGEDINHTNHLSEDIGALYLNEDYSDVTLVVDGNPLPGHKVILASRSEYFRAMLFGGLKESHQTSIDLKVTSLTAFKLLLKYIYTGHMSLSSIKEEMILDILGLSHQYGFTTLEEAISDYLKANLSIKNVCHVYDAAILYCLDSLANVCSTFIDRHAVDIIRHESFYNLSSTAFKDMISRDSFCAPEVDIFNAVGEWVKRNGVTDYDHIMECVRLPLMSLPDLLNVVRSSELVSPDAILDAIAAKNESRDTDLKYRGCLIPEENVATPRHGAQVLTGEMKSALLDGDDQNYDSEKGYTRHHIDGGNDQGILIKLGTQSIINHIRLLLWDKDTRSYSYYIEVSMDQNDWVRVIDYSQYLCRSWQYLYFPSRVVKYIRVVGTHNSVNRVFHLVSFQCMYTNKPFKLDRGVIVPTHNVASMKYSACVIEGVSRSRNALINGDWKNYDWDTGYTCHQLGSGAIVVQLAQPYMIDSMRLLLWDIDSRTYSYYIEVSTDQQTWKMVVDKRNESCRSWQLIRFPRRPVVFIRIVGTFNTANEVFHCVHFECPSQIVDQKTSDESESSNFEGIETSINNMQVGDEEIVGNETVA</sequence>
<comment type="caution">
    <text evidence="3">The sequence shown here is derived from an EMBL/GenBank/DDBJ whole genome shotgun (WGS) entry which is preliminary data.</text>
</comment>
<dbReference type="PANTHER" id="PTHR46306:SF1">
    <property type="entry name" value="BTB_POZ DOMAIN-CONTAINING PROTEIN 9"/>
    <property type="match status" value="1"/>
</dbReference>
<dbReference type="FunFam" id="3.30.710.10:FF:000042">
    <property type="entry name" value="BTB/POZ domain-containing protein 9"/>
    <property type="match status" value="1"/>
</dbReference>
<dbReference type="PROSITE" id="PS50097">
    <property type="entry name" value="BTB"/>
    <property type="match status" value="1"/>
</dbReference>
<dbReference type="Gene3D" id="1.25.40.420">
    <property type="match status" value="1"/>
</dbReference>
<dbReference type="Pfam" id="PF00754">
    <property type="entry name" value="F5_F8_type_C"/>
    <property type="match status" value="2"/>
</dbReference>
<dbReference type="Proteomes" id="UP000285301">
    <property type="component" value="Unassembled WGS sequence"/>
</dbReference>
<gene>
    <name evidence="3" type="ORF">B4U79_09140</name>
</gene>
<dbReference type="InterPro" id="IPR011333">
    <property type="entry name" value="SKP1/BTB/POZ_sf"/>
</dbReference>
<evidence type="ECO:0000259" key="2">
    <source>
        <dbReference type="PROSITE" id="PS50097"/>
    </source>
</evidence>
<dbReference type="GO" id="GO:0008344">
    <property type="term" value="P:adult locomotory behavior"/>
    <property type="evidence" value="ECO:0007669"/>
    <property type="project" value="TreeGrafter"/>
</dbReference>
<dbReference type="Gene3D" id="3.30.710.10">
    <property type="entry name" value="Potassium Channel Kv1.1, Chain A"/>
    <property type="match status" value="1"/>
</dbReference>
<dbReference type="CDD" id="cd18287">
    <property type="entry name" value="BTB_POZ_BTBD9"/>
    <property type="match status" value="1"/>
</dbReference>
<dbReference type="Pfam" id="PF00651">
    <property type="entry name" value="BTB"/>
    <property type="match status" value="1"/>
</dbReference>
<dbReference type="SMART" id="SM00225">
    <property type="entry name" value="BTB"/>
    <property type="match status" value="1"/>
</dbReference>
<name>A0A443R609_9ACAR</name>
<dbReference type="OrthoDB" id="6408997at2759"/>
<dbReference type="AlphaFoldDB" id="A0A443R609"/>